<evidence type="ECO:0000259" key="1">
    <source>
        <dbReference type="SMART" id="SM00460"/>
    </source>
</evidence>
<dbReference type="AlphaFoldDB" id="A0A058ZLB1"/>
<dbReference type="PANTHER" id="PTHR33490:SF7">
    <property type="entry name" value="BLR2979 PROTEIN"/>
    <property type="match status" value="1"/>
</dbReference>
<dbReference type="Gene3D" id="3.10.620.30">
    <property type="match status" value="1"/>
</dbReference>
<dbReference type="SUPFAM" id="SSF54001">
    <property type="entry name" value="Cysteine proteinases"/>
    <property type="match status" value="1"/>
</dbReference>
<dbReference type="InterPro" id="IPR002931">
    <property type="entry name" value="Transglutaminase-like"/>
</dbReference>
<sequence>MQFDIRLRIAYDYDTPAAVHRTLLRLQPRICPGQNLVFSNVTATPAASSRAERIDFFGNKLSELVHERRLERVEFTFEGRVQRDAKGGRLDLSCPLAGMAAEVGAVQSIANWSPHHFLGKSPRIALEPDIAAFARELVTADMSVLAAVKTVSQAVHQHFSFDPSATDVSTTTLDAFHAKRGVCQDLSHVMISALRSLGIPAGYVSGFLRTDPPPGQPRLEGADAMHAWVRAWCGAETGWIEIDPTNDTLAANDHISVAIGRDYSDVAPVKGALKSEGGHQTAHQVDVIPV</sequence>
<name>A0A058ZLB1_9RHOB</name>
<dbReference type="RefSeq" id="WP_035250795.1">
    <property type="nucleotide sequence ID" value="NZ_AQQY01000005.1"/>
</dbReference>
<protein>
    <recommendedName>
        <fullName evidence="1">Transglutaminase-like domain-containing protein</fullName>
    </recommendedName>
</protein>
<reference evidence="2 3" key="1">
    <citation type="submission" date="2013-04" db="EMBL/GenBank/DDBJ databases">
        <title>Shimia sp. 22II-S11-Z10 Genome Sequencing.</title>
        <authorList>
            <person name="Lai Q."/>
            <person name="Li G."/>
            <person name="Shao Z."/>
        </authorList>
    </citation>
    <scope>NUCLEOTIDE SEQUENCE [LARGE SCALE GENOMIC DNA]</scope>
    <source>
        <strain evidence="3">22II-S11-Z10</strain>
    </source>
</reference>
<dbReference type="EMBL" id="AQQY01000005">
    <property type="protein sequence ID" value="KCV82005.1"/>
    <property type="molecule type" value="Genomic_DNA"/>
</dbReference>
<evidence type="ECO:0000313" key="2">
    <source>
        <dbReference type="EMBL" id="KCV82005.1"/>
    </source>
</evidence>
<dbReference type="PANTHER" id="PTHR33490">
    <property type="entry name" value="BLR5614 PROTEIN-RELATED"/>
    <property type="match status" value="1"/>
</dbReference>
<dbReference type="SMART" id="SM00460">
    <property type="entry name" value="TGc"/>
    <property type="match status" value="1"/>
</dbReference>
<feature type="domain" description="Transglutaminase-like" evidence="1">
    <location>
        <begin position="175"/>
        <end position="246"/>
    </location>
</feature>
<dbReference type="PATRIC" id="fig|1461693.3.peg.1862"/>
<dbReference type="Proteomes" id="UP000024836">
    <property type="component" value="Unassembled WGS sequence"/>
</dbReference>
<accession>A0A058ZLB1</accession>
<dbReference type="InterPro" id="IPR013589">
    <property type="entry name" value="Bac_transglu_N"/>
</dbReference>
<keyword evidence="3" id="KW-1185">Reference proteome</keyword>
<proteinExistence type="predicted"/>
<dbReference type="InterPro" id="IPR038765">
    <property type="entry name" value="Papain-like_cys_pep_sf"/>
</dbReference>
<dbReference type="Pfam" id="PF08379">
    <property type="entry name" value="Bact_transglu_N"/>
    <property type="match status" value="1"/>
</dbReference>
<organism evidence="2 3">
    <name type="scientific">Actibacterium atlanticum</name>
    <dbReference type="NCBI Taxonomy" id="1461693"/>
    <lineage>
        <taxon>Bacteria</taxon>
        <taxon>Pseudomonadati</taxon>
        <taxon>Pseudomonadota</taxon>
        <taxon>Alphaproteobacteria</taxon>
        <taxon>Rhodobacterales</taxon>
        <taxon>Roseobacteraceae</taxon>
        <taxon>Actibacterium</taxon>
    </lineage>
</organism>
<dbReference type="OrthoDB" id="9804023at2"/>
<dbReference type="Pfam" id="PF01841">
    <property type="entry name" value="Transglut_core"/>
    <property type="match status" value="1"/>
</dbReference>
<gene>
    <name evidence="2" type="ORF">ATO10_09168</name>
</gene>
<dbReference type="STRING" id="1461693.ATO10_09168"/>
<evidence type="ECO:0000313" key="3">
    <source>
        <dbReference type="Proteomes" id="UP000024836"/>
    </source>
</evidence>
<comment type="caution">
    <text evidence="2">The sequence shown here is derived from an EMBL/GenBank/DDBJ whole genome shotgun (WGS) entry which is preliminary data.</text>
</comment>
<dbReference type="eggNOG" id="COG1305">
    <property type="taxonomic scope" value="Bacteria"/>
</dbReference>